<keyword evidence="2" id="KW-0479">Metal-binding</keyword>
<dbReference type="Gene3D" id="3.30.1360.130">
    <property type="entry name" value="Dipeptide transport protein"/>
    <property type="match status" value="1"/>
</dbReference>
<dbReference type="SUPFAM" id="SSF63992">
    <property type="entry name" value="Dipeptide transport protein"/>
    <property type="match status" value="1"/>
</dbReference>
<dbReference type="AlphaFoldDB" id="A0A1H0YC19"/>
<dbReference type="InterPro" id="IPR027476">
    <property type="entry name" value="DppA_N"/>
</dbReference>
<dbReference type="Proteomes" id="UP000199301">
    <property type="component" value="Unassembled WGS sequence"/>
</dbReference>
<dbReference type="InterPro" id="IPR036177">
    <property type="entry name" value="Peptidase_M55_sf"/>
</dbReference>
<feature type="binding site" evidence="2">
    <location>
        <position position="43"/>
    </location>
    <ligand>
        <name>Zn(2+)</name>
        <dbReference type="ChEBI" id="CHEBI:29105"/>
        <label>2</label>
    </ligand>
</feature>
<feature type="binding site" evidence="2">
    <location>
        <position position="95"/>
    </location>
    <ligand>
        <name>Zn(2+)</name>
        <dbReference type="ChEBI" id="CHEBI:29105"/>
        <label>2</label>
    </ligand>
</feature>
<keyword evidence="5" id="KW-1185">Reference proteome</keyword>
<feature type="binding site" evidence="2">
    <location>
        <position position="169"/>
    </location>
    <ligand>
        <name>Zn(2+)</name>
        <dbReference type="ChEBI" id="CHEBI:29105"/>
        <label>2</label>
    </ligand>
</feature>
<dbReference type="CDD" id="cd08663">
    <property type="entry name" value="DAP_dppA_1"/>
    <property type="match status" value="1"/>
</dbReference>
<feature type="binding site" evidence="2">
    <location>
        <position position="139"/>
    </location>
    <ligand>
        <name>Zn(2+)</name>
        <dbReference type="ChEBI" id="CHEBI:29105"/>
        <label>2</label>
    </ligand>
</feature>
<dbReference type="STRING" id="995062.SAMN04489718_0346"/>
<dbReference type="PIRSF" id="PIRSF015853">
    <property type="entry name" value="Pep_DppA"/>
    <property type="match status" value="1"/>
</dbReference>
<evidence type="ECO:0000256" key="3">
    <source>
        <dbReference type="SAM" id="MobiDB-lite"/>
    </source>
</evidence>
<evidence type="ECO:0000313" key="4">
    <source>
        <dbReference type="EMBL" id="SDQ12426.1"/>
    </source>
</evidence>
<evidence type="ECO:0000256" key="1">
    <source>
        <dbReference type="PIRSR" id="PIRSR015853-1"/>
    </source>
</evidence>
<organism evidence="4 5">
    <name type="scientific">Actinopolyspora saharensis</name>
    <dbReference type="NCBI Taxonomy" id="995062"/>
    <lineage>
        <taxon>Bacteria</taxon>
        <taxon>Bacillati</taxon>
        <taxon>Actinomycetota</taxon>
        <taxon>Actinomycetes</taxon>
        <taxon>Actinopolysporales</taxon>
        <taxon>Actinopolysporaceae</taxon>
        <taxon>Actinopolyspora</taxon>
    </lineage>
</organism>
<feature type="binding site" evidence="2">
    <location>
        <position position="43"/>
    </location>
    <ligand>
        <name>Zn(2+)</name>
        <dbReference type="ChEBI" id="CHEBI:29105"/>
        <label>1</label>
    </ligand>
</feature>
<protein>
    <submittedName>
        <fullName evidence="4">D-amino peptidase</fullName>
    </submittedName>
</protein>
<feature type="binding site" evidence="2">
    <location>
        <position position="45"/>
    </location>
    <ligand>
        <name>Zn(2+)</name>
        <dbReference type="ChEBI" id="CHEBI:29105"/>
        <label>1</label>
    </ligand>
</feature>
<gene>
    <name evidence="4" type="ORF">SAMN04489718_0346</name>
</gene>
<dbReference type="EMBL" id="FNKO01000001">
    <property type="protein sequence ID" value="SDQ12426.1"/>
    <property type="molecule type" value="Genomic_DNA"/>
</dbReference>
<evidence type="ECO:0000313" key="5">
    <source>
        <dbReference type="Proteomes" id="UP000199301"/>
    </source>
</evidence>
<reference evidence="5" key="1">
    <citation type="submission" date="2016-10" db="EMBL/GenBank/DDBJ databases">
        <authorList>
            <person name="Varghese N."/>
            <person name="Submissions S."/>
        </authorList>
    </citation>
    <scope>NUCLEOTIDE SEQUENCE [LARGE SCALE GENOMIC DNA]</scope>
    <source>
        <strain evidence="5">DSM 45459</strain>
    </source>
</reference>
<proteinExistence type="predicted"/>
<dbReference type="InterPro" id="IPR007035">
    <property type="entry name" value="Peptidase_M55"/>
</dbReference>
<dbReference type="GO" id="GO:0046872">
    <property type="term" value="F:metal ion binding"/>
    <property type="evidence" value="ECO:0007669"/>
    <property type="project" value="UniProtKB-KW"/>
</dbReference>
<feature type="region of interest" description="Disordered" evidence="3">
    <location>
        <begin position="1"/>
        <end position="22"/>
    </location>
</feature>
<name>A0A1H0YC19_9ACTN</name>
<dbReference type="Gene3D" id="3.40.50.10780">
    <property type="entry name" value="Dipeptide transport protein"/>
    <property type="match status" value="1"/>
</dbReference>
<dbReference type="Pfam" id="PF04951">
    <property type="entry name" value="Peptidase_M55"/>
    <property type="match status" value="1"/>
</dbReference>
<sequence>MVHRFGVASTSDERRTRPGPFRGLLGGAAGSRVGPVRILISADMEGATGVTGVDDVIAGTEPWQRFRELFTGDVNACVSGLFAAGATEALVNEAHSIQRHLLLERLDGRARMLTGRHKPLSMMEGIDSGVDGVVFLGYHTGAGAEGVLSHTYMESGLSGVWLDGIHASEGRLNAALATEHGVPVLLVTGDDLTCLEAGSYAPECRTVPVKECVSRYAAVCSTPERTGSAIRTTASDAMGLAGRGAGAVEPHRIELEFTGTHLAAAASLVPTVEQLSPRRVGFDAADMTTAMKTFKVITTVASKAAQDTYG</sequence>
<keyword evidence="2" id="KW-0862">Zinc</keyword>
<accession>A0A1H0YC19</accession>
<feature type="active site" description="Nucleophile" evidence="1">
    <location>
        <position position="150"/>
    </location>
</feature>
<evidence type="ECO:0000256" key="2">
    <source>
        <dbReference type="PIRSR" id="PIRSR015853-2"/>
    </source>
</evidence>